<dbReference type="Proteomes" id="UP001144347">
    <property type="component" value="Unassembled WGS sequence"/>
</dbReference>
<dbReference type="EMBL" id="JAPWGM010000003">
    <property type="protein sequence ID" value="MCZ4244484.1"/>
    <property type="molecule type" value="Genomic_DNA"/>
</dbReference>
<dbReference type="InterPro" id="IPR011463">
    <property type="entry name" value="DUF1569"/>
</dbReference>
<evidence type="ECO:0000313" key="1">
    <source>
        <dbReference type="EMBL" id="MCZ4244484.1"/>
    </source>
</evidence>
<gene>
    <name evidence="1" type="ORF">O0955_10760</name>
</gene>
<comment type="caution">
    <text evidence="1">The sequence shown here is derived from an EMBL/GenBank/DDBJ whole genome shotgun (WGS) entry which is preliminary data.</text>
</comment>
<evidence type="ECO:0000313" key="2">
    <source>
        <dbReference type="Proteomes" id="UP001144347"/>
    </source>
</evidence>
<keyword evidence="2" id="KW-1185">Reference proteome</keyword>
<dbReference type="RefSeq" id="WP_269427552.1">
    <property type="nucleotide sequence ID" value="NZ_JAPWGM010000003.1"/>
</dbReference>
<name>A0ABT4LCG1_9SPHI</name>
<sequence length="150" mass="17602">MKNIFSEEITNEVIARIEKLTSSTAALWGKMNVSQMLAHCCVSYEMVYDDIHKKPNAFMRFILKNMVKNKVVSETPYKRDNPTAPQFVIKEQKDFEKEKSRLIEYIKKTQLLGAEHFEGKESHSFGKLSAQEWNNMFYKHLDHHLNQFGV</sequence>
<proteinExistence type="predicted"/>
<protein>
    <submittedName>
        <fullName evidence="1">DUF1569 domain-containing protein</fullName>
    </submittedName>
</protein>
<reference evidence="1" key="1">
    <citation type="submission" date="2022-12" db="EMBL/GenBank/DDBJ databases">
        <title>Genome sequence of HCMS5-2.</title>
        <authorList>
            <person name="Woo H."/>
        </authorList>
    </citation>
    <scope>NUCLEOTIDE SEQUENCE</scope>
    <source>
        <strain evidence="1">HCMS5-2</strain>
    </source>
</reference>
<accession>A0ABT4LCG1</accession>
<organism evidence="1 2">
    <name type="scientific">Pedobacter punctiformis</name>
    <dbReference type="NCBI Taxonomy" id="3004097"/>
    <lineage>
        <taxon>Bacteria</taxon>
        <taxon>Pseudomonadati</taxon>
        <taxon>Bacteroidota</taxon>
        <taxon>Sphingobacteriia</taxon>
        <taxon>Sphingobacteriales</taxon>
        <taxon>Sphingobacteriaceae</taxon>
        <taxon>Pedobacter</taxon>
    </lineage>
</organism>
<dbReference type="Gene3D" id="1.20.120.450">
    <property type="entry name" value="dinb family like domain"/>
    <property type="match status" value="1"/>
</dbReference>
<dbReference type="InterPro" id="IPR034660">
    <property type="entry name" value="DinB/YfiT-like"/>
</dbReference>
<dbReference type="Pfam" id="PF07606">
    <property type="entry name" value="DUF1569"/>
    <property type="match status" value="1"/>
</dbReference>